<protein>
    <submittedName>
        <fullName evidence="10">Two-component system, OmpR family, alkaline phosphatase synthesis response regulator PhoP</fullName>
    </submittedName>
</protein>
<dbReference type="Gene3D" id="3.40.50.2300">
    <property type="match status" value="1"/>
</dbReference>
<keyword evidence="2" id="KW-0902">Two-component regulatory system</keyword>
<dbReference type="GO" id="GO:0005829">
    <property type="term" value="C:cytosol"/>
    <property type="evidence" value="ECO:0007669"/>
    <property type="project" value="TreeGrafter"/>
</dbReference>
<keyword evidence="1 6" id="KW-0597">Phosphoprotein</keyword>
<dbReference type="Pfam" id="PF00486">
    <property type="entry name" value="Trans_reg_C"/>
    <property type="match status" value="1"/>
</dbReference>
<evidence type="ECO:0000256" key="6">
    <source>
        <dbReference type="PROSITE-ProRule" id="PRU00169"/>
    </source>
</evidence>
<evidence type="ECO:0000313" key="10">
    <source>
        <dbReference type="EMBL" id="SHG38816.1"/>
    </source>
</evidence>
<dbReference type="CDD" id="cd00383">
    <property type="entry name" value="trans_reg_C"/>
    <property type="match status" value="1"/>
</dbReference>
<dbReference type="PROSITE" id="PS50110">
    <property type="entry name" value="RESPONSE_REGULATORY"/>
    <property type="match status" value="1"/>
</dbReference>
<dbReference type="PANTHER" id="PTHR48111:SF40">
    <property type="entry name" value="PHOSPHATE REGULON TRANSCRIPTIONAL REGULATORY PROTEIN PHOB"/>
    <property type="match status" value="1"/>
</dbReference>
<dbReference type="AlphaFoldDB" id="A0A1M5JDY2"/>
<evidence type="ECO:0000259" key="9">
    <source>
        <dbReference type="PROSITE" id="PS51755"/>
    </source>
</evidence>
<dbReference type="InterPro" id="IPR011006">
    <property type="entry name" value="CheY-like_superfamily"/>
</dbReference>
<sequence>MSDKKSFRVLLVDDDRDILELLEYNLEKEGFKVRSIDDSLQAIEVAKEFHPDLIILDIMMPHPNGIEICKALRALKRFEETYIFFLTAKSESYYQEAALDTGGDDYIEKVIGLRALTYKVNTVLKRNFVIRKSIRELKIGDLVINRKLSSVKMKEAEITLSRPEFELLFFFAQNPRKAISHESLLRNIWGSEIYLFDTSIDVYIENLRQKLGLNLIHRTSDNRYRLDIR</sequence>
<dbReference type="InterPro" id="IPR001867">
    <property type="entry name" value="OmpR/PhoB-type_DNA-bd"/>
</dbReference>
<dbReference type="RefSeq" id="WP_073134583.1">
    <property type="nucleotide sequence ID" value="NZ_FQWQ01000001.1"/>
</dbReference>
<dbReference type="GO" id="GO:0006355">
    <property type="term" value="P:regulation of DNA-templated transcription"/>
    <property type="evidence" value="ECO:0007669"/>
    <property type="project" value="InterPro"/>
</dbReference>
<keyword evidence="5" id="KW-0804">Transcription</keyword>
<dbReference type="InterPro" id="IPR036388">
    <property type="entry name" value="WH-like_DNA-bd_sf"/>
</dbReference>
<feature type="DNA-binding region" description="OmpR/PhoB-type" evidence="7">
    <location>
        <begin position="134"/>
        <end position="228"/>
    </location>
</feature>
<gene>
    <name evidence="10" type="ORF">SAMN04488109_0016</name>
</gene>
<dbReference type="SMART" id="SM00862">
    <property type="entry name" value="Trans_reg_C"/>
    <property type="match status" value="1"/>
</dbReference>
<dbReference type="SUPFAM" id="SSF52172">
    <property type="entry name" value="CheY-like"/>
    <property type="match status" value="1"/>
</dbReference>
<dbReference type="InterPro" id="IPR001789">
    <property type="entry name" value="Sig_transdc_resp-reg_receiver"/>
</dbReference>
<dbReference type="Proteomes" id="UP000184212">
    <property type="component" value="Unassembled WGS sequence"/>
</dbReference>
<evidence type="ECO:0000256" key="3">
    <source>
        <dbReference type="ARBA" id="ARBA00023015"/>
    </source>
</evidence>
<dbReference type="FunFam" id="3.40.50.2300:FF:000001">
    <property type="entry name" value="DNA-binding response regulator PhoB"/>
    <property type="match status" value="1"/>
</dbReference>
<dbReference type="EMBL" id="FQWQ01000001">
    <property type="protein sequence ID" value="SHG38816.1"/>
    <property type="molecule type" value="Genomic_DNA"/>
</dbReference>
<reference evidence="10 11" key="1">
    <citation type="submission" date="2016-11" db="EMBL/GenBank/DDBJ databases">
        <authorList>
            <person name="Jaros S."/>
            <person name="Januszkiewicz K."/>
            <person name="Wedrychowicz H."/>
        </authorList>
    </citation>
    <scope>NUCLEOTIDE SEQUENCE [LARGE SCALE GENOMIC DNA]</scope>
    <source>
        <strain evidence="10 11">DSM 24574</strain>
    </source>
</reference>
<dbReference type="SUPFAM" id="SSF46894">
    <property type="entry name" value="C-terminal effector domain of the bipartite response regulators"/>
    <property type="match status" value="1"/>
</dbReference>
<name>A0A1M5JDY2_9BACT</name>
<dbReference type="CDD" id="cd17574">
    <property type="entry name" value="REC_OmpR"/>
    <property type="match status" value="1"/>
</dbReference>
<evidence type="ECO:0000256" key="7">
    <source>
        <dbReference type="PROSITE-ProRule" id="PRU01091"/>
    </source>
</evidence>
<dbReference type="STRING" id="947013.SAMN04488109_0016"/>
<proteinExistence type="predicted"/>
<accession>A0A1M5JDY2</accession>
<evidence type="ECO:0000259" key="8">
    <source>
        <dbReference type="PROSITE" id="PS50110"/>
    </source>
</evidence>
<dbReference type="SMART" id="SM00448">
    <property type="entry name" value="REC"/>
    <property type="match status" value="1"/>
</dbReference>
<feature type="modified residue" description="4-aspartylphosphate" evidence="6">
    <location>
        <position position="57"/>
    </location>
</feature>
<dbReference type="Pfam" id="PF00072">
    <property type="entry name" value="Response_reg"/>
    <property type="match status" value="1"/>
</dbReference>
<dbReference type="PANTHER" id="PTHR48111">
    <property type="entry name" value="REGULATOR OF RPOS"/>
    <property type="match status" value="1"/>
</dbReference>
<evidence type="ECO:0000313" key="11">
    <source>
        <dbReference type="Proteomes" id="UP000184212"/>
    </source>
</evidence>
<organism evidence="10 11">
    <name type="scientific">Chryseolinea serpens</name>
    <dbReference type="NCBI Taxonomy" id="947013"/>
    <lineage>
        <taxon>Bacteria</taxon>
        <taxon>Pseudomonadati</taxon>
        <taxon>Bacteroidota</taxon>
        <taxon>Cytophagia</taxon>
        <taxon>Cytophagales</taxon>
        <taxon>Fulvivirgaceae</taxon>
        <taxon>Chryseolinea</taxon>
    </lineage>
</organism>
<feature type="domain" description="Response regulatory" evidence="8">
    <location>
        <begin position="8"/>
        <end position="124"/>
    </location>
</feature>
<dbReference type="GO" id="GO:0032993">
    <property type="term" value="C:protein-DNA complex"/>
    <property type="evidence" value="ECO:0007669"/>
    <property type="project" value="TreeGrafter"/>
</dbReference>
<dbReference type="GO" id="GO:0000156">
    <property type="term" value="F:phosphorelay response regulator activity"/>
    <property type="evidence" value="ECO:0007669"/>
    <property type="project" value="TreeGrafter"/>
</dbReference>
<evidence type="ECO:0000256" key="5">
    <source>
        <dbReference type="ARBA" id="ARBA00023163"/>
    </source>
</evidence>
<keyword evidence="3" id="KW-0805">Transcription regulation</keyword>
<feature type="domain" description="OmpR/PhoB-type" evidence="9">
    <location>
        <begin position="134"/>
        <end position="228"/>
    </location>
</feature>
<keyword evidence="11" id="KW-1185">Reference proteome</keyword>
<keyword evidence="4 7" id="KW-0238">DNA-binding</keyword>
<dbReference type="InterPro" id="IPR016032">
    <property type="entry name" value="Sig_transdc_resp-reg_C-effctor"/>
</dbReference>
<dbReference type="GO" id="GO:0000976">
    <property type="term" value="F:transcription cis-regulatory region binding"/>
    <property type="evidence" value="ECO:0007669"/>
    <property type="project" value="TreeGrafter"/>
</dbReference>
<dbReference type="InterPro" id="IPR039420">
    <property type="entry name" value="WalR-like"/>
</dbReference>
<evidence type="ECO:0000256" key="2">
    <source>
        <dbReference type="ARBA" id="ARBA00023012"/>
    </source>
</evidence>
<evidence type="ECO:0000256" key="1">
    <source>
        <dbReference type="ARBA" id="ARBA00022553"/>
    </source>
</evidence>
<dbReference type="Gene3D" id="1.10.10.10">
    <property type="entry name" value="Winged helix-like DNA-binding domain superfamily/Winged helix DNA-binding domain"/>
    <property type="match status" value="1"/>
</dbReference>
<evidence type="ECO:0000256" key="4">
    <source>
        <dbReference type="ARBA" id="ARBA00023125"/>
    </source>
</evidence>
<dbReference type="OrthoDB" id="9790442at2"/>
<dbReference type="PROSITE" id="PS51755">
    <property type="entry name" value="OMPR_PHOB"/>
    <property type="match status" value="1"/>
</dbReference>